<evidence type="ECO:0000256" key="2">
    <source>
        <dbReference type="PROSITE-ProRule" id="PRU00335"/>
    </source>
</evidence>
<dbReference type="SUPFAM" id="SSF48498">
    <property type="entry name" value="Tetracyclin repressor-like, C-terminal domain"/>
    <property type="match status" value="1"/>
</dbReference>
<evidence type="ECO:0000256" key="1">
    <source>
        <dbReference type="ARBA" id="ARBA00023125"/>
    </source>
</evidence>
<organism evidence="5 6">
    <name type="scientific">Melittangium boletus DSM 14713</name>
    <dbReference type="NCBI Taxonomy" id="1294270"/>
    <lineage>
        <taxon>Bacteria</taxon>
        <taxon>Pseudomonadati</taxon>
        <taxon>Myxococcota</taxon>
        <taxon>Myxococcia</taxon>
        <taxon>Myxococcales</taxon>
        <taxon>Cystobacterineae</taxon>
        <taxon>Archangiaceae</taxon>
        <taxon>Melittangium</taxon>
    </lineage>
</organism>
<dbReference type="InterPro" id="IPR041678">
    <property type="entry name" value="TetR_C_16"/>
</dbReference>
<dbReference type="InterPro" id="IPR050109">
    <property type="entry name" value="HTH-type_TetR-like_transc_reg"/>
</dbReference>
<feature type="domain" description="HTH tetR-type" evidence="4">
    <location>
        <begin position="19"/>
        <end position="79"/>
    </location>
</feature>
<dbReference type="KEGG" id="mbd:MEBOL_001922"/>
<gene>
    <name evidence="5" type="ORF">MEBOL_001922</name>
</gene>
<proteinExistence type="predicted"/>
<evidence type="ECO:0000313" key="6">
    <source>
        <dbReference type="Proteomes" id="UP000217289"/>
    </source>
</evidence>
<dbReference type="GO" id="GO:0003700">
    <property type="term" value="F:DNA-binding transcription factor activity"/>
    <property type="evidence" value="ECO:0007669"/>
    <property type="project" value="TreeGrafter"/>
</dbReference>
<dbReference type="Proteomes" id="UP000217289">
    <property type="component" value="Chromosome"/>
</dbReference>
<accession>A0A250I9Q3</accession>
<feature type="DNA-binding region" description="H-T-H motif" evidence="2">
    <location>
        <begin position="42"/>
        <end position="61"/>
    </location>
</feature>
<dbReference type="Pfam" id="PF17920">
    <property type="entry name" value="TetR_C_16"/>
    <property type="match status" value="1"/>
</dbReference>
<evidence type="ECO:0000256" key="3">
    <source>
        <dbReference type="SAM" id="MobiDB-lite"/>
    </source>
</evidence>
<dbReference type="GO" id="GO:0000976">
    <property type="term" value="F:transcription cis-regulatory region binding"/>
    <property type="evidence" value="ECO:0007669"/>
    <property type="project" value="TreeGrafter"/>
</dbReference>
<sequence>MYTSRPTDPKPSARQRDAERTRASLITAARTLFSTRGFANTGVRDIAELAGVNSSLVGRYFGSKQGLYRETLEQVLDITPLLQVDRRRFGETVVSLFLGAQDAPGPLAMLILSAVDPEAYATSVELLQKKAIEPLARWLGPPDGEGRAARLNILWSGFLISWRLLPIQQLSEARNASTRRWLEAEIQAIVDEGAP</sequence>
<dbReference type="PANTHER" id="PTHR30055">
    <property type="entry name" value="HTH-TYPE TRANSCRIPTIONAL REGULATOR RUTR"/>
    <property type="match status" value="1"/>
</dbReference>
<keyword evidence="6" id="KW-1185">Reference proteome</keyword>
<dbReference type="AlphaFoldDB" id="A0A250I9Q3"/>
<feature type="region of interest" description="Disordered" evidence="3">
    <location>
        <begin position="1"/>
        <end position="20"/>
    </location>
</feature>
<dbReference type="InterPro" id="IPR036271">
    <property type="entry name" value="Tet_transcr_reg_TetR-rel_C_sf"/>
</dbReference>
<dbReference type="InterPro" id="IPR001647">
    <property type="entry name" value="HTH_TetR"/>
</dbReference>
<dbReference type="Pfam" id="PF00440">
    <property type="entry name" value="TetR_N"/>
    <property type="match status" value="1"/>
</dbReference>
<reference evidence="5 6" key="1">
    <citation type="submission" date="2017-06" db="EMBL/GenBank/DDBJ databases">
        <authorList>
            <person name="Kim H.J."/>
            <person name="Triplett B.A."/>
        </authorList>
    </citation>
    <scope>NUCLEOTIDE SEQUENCE [LARGE SCALE GENOMIC DNA]</scope>
    <source>
        <strain evidence="5 6">DSM 14713</strain>
    </source>
</reference>
<dbReference type="PANTHER" id="PTHR30055:SF146">
    <property type="entry name" value="HTH-TYPE TRANSCRIPTIONAL DUAL REGULATOR CECR"/>
    <property type="match status" value="1"/>
</dbReference>
<dbReference type="PROSITE" id="PS50977">
    <property type="entry name" value="HTH_TETR_2"/>
    <property type="match status" value="1"/>
</dbReference>
<dbReference type="InterPro" id="IPR009057">
    <property type="entry name" value="Homeodomain-like_sf"/>
</dbReference>
<name>A0A250I9Q3_9BACT</name>
<evidence type="ECO:0000259" key="4">
    <source>
        <dbReference type="PROSITE" id="PS50977"/>
    </source>
</evidence>
<keyword evidence="1 2" id="KW-0238">DNA-binding</keyword>
<dbReference type="RefSeq" id="WP_179956402.1">
    <property type="nucleotide sequence ID" value="NZ_CP022163.1"/>
</dbReference>
<dbReference type="SUPFAM" id="SSF46689">
    <property type="entry name" value="Homeodomain-like"/>
    <property type="match status" value="1"/>
</dbReference>
<dbReference type="PRINTS" id="PR00455">
    <property type="entry name" value="HTHTETR"/>
</dbReference>
<protein>
    <submittedName>
        <fullName evidence="5">TetR family transcriptional regulator</fullName>
    </submittedName>
</protein>
<dbReference type="Gene3D" id="1.10.357.10">
    <property type="entry name" value="Tetracycline Repressor, domain 2"/>
    <property type="match status" value="1"/>
</dbReference>
<dbReference type="EMBL" id="CP022163">
    <property type="protein sequence ID" value="ATB28475.1"/>
    <property type="molecule type" value="Genomic_DNA"/>
</dbReference>
<evidence type="ECO:0000313" key="5">
    <source>
        <dbReference type="EMBL" id="ATB28475.1"/>
    </source>
</evidence>